<feature type="binding site" evidence="12">
    <location>
        <position position="230"/>
    </location>
    <ligand>
        <name>FAD</name>
        <dbReference type="ChEBI" id="CHEBI:57692"/>
    </ligand>
</feature>
<dbReference type="Pfam" id="PF01756">
    <property type="entry name" value="ACOX"/>
    <property type="match status" value="1"/>
</dbReference>
<dbReference type="GO" id="GO:0071949">
    <property type="term" value="F:FAD binding"/>
    <property type="evidence" value="ECO:0007669"/>
    <property type="project" value="InterPro"/>
</dbReference>
<evidence type="ECO:0000256" key="6">
    <source>
        <dbReference type="ARBA" id="ARBA00022832"/>
    </source>
</evidence>
<dbReference type="Pfam" id="PF22924">
    <property type="entry name" value="ACOX_C_alpha1"/>
    <property type="match status" value="1"/>
</dbReference>
<keyword evidence="8" id="KW-0443">Lipid metabolism</keyword>
<dbReference type="FunFam" id="2.40.110.10:FF:000005">
    <property type="entry name" value="Acyl-coenzyme A oxidase"/>
    <property type="match status" value="1"/>
</dbReference>
<feature type="domain" description="Acyl-CoA oxidase C-alpha1" evidence="16">
    <location>
        <begin position="374"/>
        <end position="536"/>
    </location>
</feature>
<dbReference type="FunFam" id="1.20.140.10:FF:000007">
    <property type="entry name" value="Acyl-coenzyme A oxidase"/>
    <property type="match status" value="1"/>
</dbReference>
<dbReference type="GO" id="GO:0033540">
    <property type="term" value="P:fatty acid beta-oxidation using acyl-CoA oxidase"/>
    <property type="evidence" value="ECO:0007669"/>
    <property type="project" value="TreeGrafter"/>
</dbReference>
<dbReference type="PANTHER" id="PTHR10909:SF223">
    <property type="entry name" value="ACYL-COENZYME A OXIDASE"/>
    <property type="match status" value="1"/>
</dbReference>
<dbReference type="InterPro" id="IPR046373">
    <property type="entry name" value="Acyl-CoA_Oxase/DH_mid-dom_sf"/>
</dbReference>
<evidence type="ECO:0000256" key="7">
    <source>
        <dbReference type="ARBA" id="ARBA00023002"/>
    </source>
</evidence>
<organism evidence="17 18">
    <name type="scientific">Aquatica leii</name>
    <dbReference type="NCBI Taxonomy" id="1421715"/>
    <lineage>
        <taxon>Eukaryota</taxon>
        <taxon>Metazoa</taxon>
        <taxon>Ecdysozoa</taxon>
        <taxon>Arthropoda</taxon>
        <taxon>Hexapoda</taxon>
        <taxon>Insecta</taxon>
        <taxon>Pterygota</taxon>
        <taxon>Neoptera</taxon>
        <taxon>Endopterygota</taxon>
        <taxon>Coleoptera</taxon>
        <taxon>Polyphaga</taxon>
        <taxon>Elateriformia</taxon>
        <taxon>Elateroidea</taxon>
        <taxon>Lampyridae</taxon>
        <taxon>Luciolinae</taxon>
        <taxon>Aquatica</taxon>
    </lineage>
</organism>
<evidence type="ECO:0000256" key="12">
    <source>
        <dbReference type="PIRSR" id="PIRSR000168-2"/>
    </source>
</evidence>
<proteinExistence type="inferred from homology"/>
<dbReference type="SUPFAM" id="SSF47203">
    <property type="entry name" value="Acyl-CoA dehydrogenase C-terminal domain-like"/>
    <property type="match status" value="2"/>
</dbReference>
<evidence type="ECO:0000259" key="15">
    <source>
        <dbReference type="Pfam" id="PF02770"/>
    </source>
</evidence>
<evidence type="ECO:0000256" key="5">
    <source>
        <dbReference type="ARBA" id="ARBA00022827"/>
    </source>
</evidence>
<accession>A0AAN7SDF8</accession>
<evidence type="ECO:0000256" key="2">
    <source>
        <dbReference type="ARBA" id="ARBA00004275"/>
    </source>
</evidence>
<evidence type="ECO:0000256" key="10">
    <source>
        <dbReference type="PIRNR" id="PIRNR000168"/>
    </source>
</evidence>
<keyword evidence="4 10" id="KW-0285">Flavoprotein</keyword>
<dbReference type="PIRSF" id="PIRSF000168">
    <property type="entry name" value="Acyl-CoA_oxidase"/>
    <property type="match status" value="1"/>
</dbReference>
<evidence type="ECO:0000256" key="3">
    <source>
        <dbReference type="ARBA" id="ARBA00006288"/>
    </source>
</evidence>
<feature type="region of interest" description="Disordered" evidence="13">
    <location>
        <begin position="19"/>
        <end position="65"/>
    </location>
</feature>
<keyword evidence="9" id="KW-0576">Peroxisome</keyword>
<dbReference type="AlphaFoldDB" id="A0AAN7SDF8"/>
<dbReference type="Gene3D" id="2.40.110.10">
    <property type="entry name" value="Butyryl-CoA Dehydrogenase, subunit A, domain 2"/>
    <property type="match status" value="1"/>
</dbReference>
<feature type="domain" description="Acyl-CoA oxidase C-terminal" evidence="14">
    <location>
        <begin position="580"/>
        <end position="755"/>
    </location>
</feature>
<feature type="compositionally biased region" description="Basic and acidic residues" evidence="13">
    <location>
        <begin position="33"/>
        <end position="42"/>
    </location>
</feature>
<sequence>MNPDDPRFVNWAQNLLDQDDENLEFEESDDDFRDEKDVKEFSEESFDEDYFQNEGSSSENSEDEPEKVAFFQDLPMDTSIIDDLPSGPLDAYRKRVNFDWKELKFVFERPDLLKIKINVWNTLEKDPLFQRSEEELPSEEQKRIAALQLEQFRKYKFMPTNGQKATVKERARYLMAINEALAASYPDVSVKQAIGILLFQNTLSTLGTERHKHIIEAIWNRQILSALALTEVAHGSDARNMRTTATYDKETEEFVINTPDFKAAKCWVGNLGKTCTMVLLFAQLYTNGQCHGLHAFVVPIRDPKTLLPYPGIIVGDIGEKIGLNGIDNGFIMFQGYRIPRENLLNRTADVTPDGEYESSFSEPGKILGAALENLSAGRVGIMQECANNLISAVTIAVRYAALRTQFGPSTGKELPILEYQLHQWRLFPYLSAAGVIKIFVADVAMDYLNAVEMSNTDTAIDNLRETISEIHAIISASKPLISWTCRDAIQECREACGGHGYLKATRLGELRNTVDPCVSYEGDNNVLVQQTSNWLLRQWVSVLKTGTVQSPLGTCSFLIKHGEILSSKLQLTKVEDVKNLDFIMDCYRWLITYLLQITHEKRTRVFEATQCKFTARNNSQVYAAAVLSKAYGEYVALSYYQARISQPKIKKDLKFVLVNIGLLYGLSTLDKHLVYLYQGRYDNNQPLAQLVKDAILDLCGVIKDFAVPLVDSLAPSDFVLNSILGRADGKLYESIQAEFFNNPNAMSRPKWWREIKVDNVPNLKITSKL</sequence>
<dbReference type="SUPFAM" id="SSF56645">
    <property type="entry name" value="Acyl-CoA dehydrogenase NM domain-like"/>
    <property type="match status" value="1"/>
</dbReference>
<evidence type="ECO:0000256" key="11">
    <source>
        <dbReference type="PIRSR" id="PIRSR000168-1"/>
    </source>
</evidence>
<gene>
    <name evidence="17" type="ORF">RN001_012679</name>
</gene>
<keyword evidence="6" id="KW-0276">Fatty acid metabolism</keyword>
<protein>
    <recommendedName>
        <fullName evidence="10">Acyl-coenzyme A oxidase</fullName>
    </recommendedName>
</protein>
<dbReference type="InterPro" id="IPR002655">
    <property type="entry name" value="Acyl-CoA_oxidase_C"/>
</dbReference>
<evidence type="ECO:0000256" key="1">
    <source>
        <dbReference type="ARBA" id="ARBA00001974"/>
    </source>
</evidence>
<feature type="binding site" evidence="12">
    <location>
        <position position="269"/>
    </location>
    <ligand>
        <name>FAD</name>
        <dbReference type="ChEBI" id="CHEBI:57692"/>
    </ligand>
</feature>
<evidence type="ECO:0000313" key="17">
    <source>
        <dbReference type="EMBL" id="KAK4876257.1"/>
    </source>
</evidence>
<evidence type="ECO:0000259" key="16">
    <source>
        <dbReference type="Pfam" id="PF22924"/>
    </source>
</evidence>
<feature type="active site" description="Proton acceptor" evidence="11">
    <location>
        <position position="521"/>
    </location>
</feature>
<evidence type="ECO:0000256" key="8">
    <source>
        <dbReference type="ARBA" id="ARBA00023098"/>
    </source>
</evidence>
<dbReference type="GO" id="GO:0005504">
    <property type="term" value="F:fatty acid binding"/>
    <property type="evidence" value="ECO:0007669"/>
    <property type="project" value="TreeGrafter"/>
</dbReference>
<keyword evidence="7" id="KW-0560">Oxidoreductase</keyword>
<evidence type="ECO:0000256" key="9">
    <source>
        <dbReference type="ARBA" id="ARBA00023140"/>
    </source>
</evidence>
<evidence type="ECO:0000256" key="13">
    <source>
        <dbReference type="SAM" id="MobiDB-lite"/>
    </source>
</evidence>
<dbReference type="InterPro" id="IPR055060">
    <property type="entry name" value="ACOX_C_alpha1"/>
</dbReference>
<comment type="subcellular location">
    <subcellularLocation>
        <location evidence="2">Peroxisome</location>
    </subcellularLocation>
</comment>
<comment type="similarity">
    <text evidence="3 10">Belongs to the acyl-CoA oxidase family.</text>
</comment>
<reference evidence="18" key="1">
    <citation type="submission" date="2023-01" db="EMBL/GenBank/DDBJ databases">
        <title>Key to firefly adult light organ development and bioluminescence: homeobox transcription factors regulate luciferase expression and transportation to peroxisome.</title>
        <authorList>
            <person name="Fu X."/>
        </authorList>
    </citation>
    <scope>NUCLEOTIDE SEQUENCE [LARGE SCALE GENOMIC DNA]</scope>
</reference>
<dbReference type="GO" id="GO:0005777">
    <property type="term" value="C:peroxisome"/>
    <property type="evidence" value="ECO:0007669"/>
    <property type="project" value="UniProtKB-SubCell"/>
</dbReference>
<dbReference type="InterPro" id="IPR006091">
    <property type="entry name" value="Acyl-CoA_Oxase/DH_mid-dom"/>
</dbReference>
<keyword evidence="5 10" id="KW-0274">FAD</keyword>
<feature type="domain" description="Acyl-CoA oxidase/dehydrogenase middle" evidence="15">
    <location>
        <begin position="226"/>
        <end position="334"/>
    </location>
</feature>
<name>A0AAN7SDF8_9COLE</name>
<feature type="compositionally biased region" description="Acidic residues" evidence="13">
    <location>
        <begin position="19"/>
        <end position="32"/>
    </location>
</feature>
<comment type="caution">
    <text evidence="17">The sequence shown here is derived from an EMBL/GenBank/DDBJ whole genome shotgun (WGS) entry which is preliminary data.</text>
</comment>
<dbReference type="Pfam" id="PF02770">
    <property type="entry name" value="Acyl-CoA_dh_M"/>
    <property type="match status" value="1"/>
</dbReference>
<dbReference type="PANTHER" id="PTHR10909">
    <property type="entry name" value="ELECTRON TRANSPORT OXIDOREDUCTASE"/>
    <property type="match status" value="1"/>
</dbReference>
<evidence type="ECO:0000259" key="14">
    <source>
        <dbReference type="Pfam" id="PF01756"/>
    </source>
</evidence>
<comment type="cofactor">
    <cofactor evidence="1">
        <name>FAD</name>
        <dbReference type="ChEBI" id="CHEBI:57692"/>
    </cofactor>
</comment>
<dbReference type="InterPro" id="IPR036250">
    <property type="entry name" value="AcylCo_DH-like_C"/>
</dbReference>
<dbReference type="EMBL" id="JARPUR010000005">
    <property type="protein sequence ID" value="KAK4876257.1"/>
    <property type="molecule type" value="Genomic_DNA"/>
</dbReference>
<dbReference type="GO" id="GO:0055088">
    <property type="term" value="P:lipid homeostasis"/>
    <property type="evidence" value="ECO:0007669"/>
    <property type="project" value="TreeGrafter"/>
</dbReference>
<dbReference type="InterPro" id="IPR009100">
    <property type="entry name" value="AcylCoA_DH/oxidase_NM_dom_sf"/>
</dbReference>
<dbReference type="Gene3D" id="1.20.140.10">
    <property type="entry name" value="Butyryl-CoA Dehydrogenase, subunit A, domain 3"/>
    <property type="match status" value="2"/>
</dbReference>
<evidence type="ECO:0000256" key="4">
    <source>
        <dbReference type="ARBA" id="ARBA00022630"/>
    </source>
</evidence>
<evidence type="ECO:0000313" key="18">
    <source>
        <dbReference type="Proteomes" id="UP001353858"/>
    </source>
</evidence>
<keyword evidence="18" id="KW-1185">Reference proteome</keyword>
<dbReference type="Proteomes" id="UP001353858">
    <property type="component" value="Unassembled WGS sequence"/>
</dbReference>
<dbReference type="InterPro" id="IPR012258">
    <property type="entry name" value="Acyl-CoA_oxidase"/>
</dbReference>
<dbReference type="FunFam" id="1.20.140.10:FF:000010">
    <property type="entry name" value="Acyl-coenzyme A oxidase"/>
    <property type="match status" value="1"/>
</dbReference>
<dbReference type="GO" id="GO:0016402">
    <property type="term" value="F:pristanoyl-CoA oxidase activity"/>
    <property type="evidence" value="ECO:0007669"/>
    <property type="project" value="TreeGrafter"/>
</dbReference>